<evidence type="ECO:0000256" key="8">
    <source>
        <dbReference type="RuleBase" id="RU000633"/>
    </source>
</evidence>
<evidence type="ECO:0000256" key="5">
    <source>
        <dbReference type="ARBA" id="ARBA00023136"/>
    </source>
</evidence>
<evidence type="ECO:0000256" key="2">
    <source>
        <dbReference type="ARBA" id="ARBA00007449"/>
    </source>
</evidence>
<dbReference type="GO" id="GO:0009986">
    <property type="term" value="C:cell surface"/>
    <property type="evidence" value="ECO:0007669"/>
    <property type="project" value="TreeGrafter"/>
</dbReference>
<keyword evidence="6" id="KW-1015">Disulfide bond</keyword>
<dbReference type="InterPro" id="IPR002369">
    <property type="entry name" value="Integrin_bsu_VWA"/>
</dbReference>
<keyword evidence="3 8" id="KW-0812">Transmembrane</keyword>
<dbReference type="Gene3D" id="2.60.40.1510">
    <property type="entry name" value="ntegrin, alpha v. Chain A, domain 3"/>
    <property type="match status" value="1"/>
</dbReference>
<dbReference type="SUPFAM" id="SSF53300">
    <property type="entry name" value="vWA-like"/>
    <property type="match status" value="1"/>
</dbReference>
<dbReference type="PRINTS" id="PR01186">
    <property type="entry name" value="INTEGRINB"/>
</dbReference>
<feature type="domain" description="Integrin beta subunit VWA" evidence="10">
    <location>
        <begin position="31"/>
        <end position="452"/>
    </location>
</feature>
<name>A0A0C2JQA2_THEKT</name>
<dbReference type="GO" id="GO:0007160">
    <property type="term" value="P:cell-matrix adhesion"/>
    <property type="evidence" value="ECO:0007669"/>
    <property type="project" value="TreeGrafter"/>
</dbReference>
<comment type="subcellular location">
    <subcellularLocation>
        <location evidence="8">Cell membrane</location>
        <topology evidence="8">Single-pass type I membrane protein</topology>
    </subcellularLocation>
    <subcellularLocation>
        <location evidence="1">Membrane</location>
        <topology evidence="1">Single-pass type I membrane protein</topology>
    </subcellularLocation>
</comment>
<evidence type="ECO:0000313" key="11">
    <source>
        <dbReference type="EMBL" id="KII71553.1"/>
    </source>
</evidence>
<dbReference type="SMART" id="SM00187">
    <property type="entry name" value="INB"/>
    <property type="match status" value="1"/>
</dbReference>
<organism evidence="11 12">
    <name type="scientific">Thelohanellus kitauei</name>
    <name type="common">Myxosporean</name>
    <dbReference type="NCBI Taxonomy" id="669202"/>
    <lineage>
        <taxon>Eukaryota</taxon>
        <taxon>Metazoa</taxon>
        <taxon>Cnidaria</taxon>
        <taxon>Myxozoa</taxon>
        <taxon>Myxosporea</taxon>
        <taxon>Bivalvulida</taxon>
        <taxon>Platysporina</taxon>
        <taxon>Myxobolidae</taxon>
        <taxon>Thelohanellus</taxon>
    </lineage>
</organism>
<gene>
    <name evidence="11" type="ORF">RF11_00794</name>
</gene>
<keyword evidence="8" id="KW-0130">Cell adhesion</keyword>
<dbReference type="GO" id="GO:0005925">
    <property type="term" value="C:focal adhesion"/>
    <property type="evidence" value="ECO:0007669"/>
    <property type="project" value="TreeGrafter"/>
</dbReference>
<evidence type="ECO:0000256" key="4">
    <source>
        <dbReference type="ARBA" id="ARBA00023037"/>
    </source>
</evidence>
<dbReference type="GO" id="GO:0008305">
    <property type="term" value="C:integrin complex"/>
    <property type="evidence" value="ECO:0007669"/>
    <property type="project" value="TreeGrafter"/>
</dbReference>
<evidence type="ECO:0000259" key="10">
    <source>
        <dbReference type="SMART" id="SM00187"/>
    </source>
</evidence>
<dbReference type="OrthoDB" id="5956021at2759"/>
<comment type="similarity">
    <text evidence="2 8">Belongs to the integrin beta chain family.</text>
</comment>
<evidence type="ECO:0000256" key="6">
    <source>
        <dbReference type="ARBA" id="ARBA00023157"/>
    </source>
</evidence>
<evidence type="ECO:0000256" key="9">
    <source>
        <dbReference type="SAM" id="SignalP"/>
    </source>
</evidence>
<dbReference type="GO" id="GO:0016477">
    <property type="term" value="P:cell migration"/>
    <property type="evidence" value="ECO:0007669"/>
    <property type="project" value="TreeGrafter"/>
</dbReference>
<evidence type="ECO:0000256" key="3">
    <source>
        <dbReference type="ARBA" id="ARBA00022692"/>
    </source>
</evidence>
<keyword evidence="9" id="KW-0732">Signal</keyword>
<reference evidence="11 12" key="1">
    <citation type="journal article" date="2014" name="Genome Biol. Evol.">
        <title>The genome of the myxosporean Thelohanellus kitauei shows adaptations to nutrient acquisition within its fish host.</title>
        <authorList>
            <person name="Yang Y."/>
            <person name="Xiong J."/>
            <person name="Zhou Z."/>
            <person name="Huo F."/>
            <person name="Miao W."/>
            <person name="Ran C."/>
            <person name="Liu Y."/>
            <person name="Zhang J."/>
            <person name="Feng J."/>
            <person name="Wang M."/>
            <person name="Wang M."/>
            <person name="Wang L."/>
            <person name="Yao B."/>
        </authorList>
    </citation>
    <scope>NUCLEOTIDE SEQUENCE [LARGE SCALE GENOMIC DNA]</scope>
    <source>
        <strain evidence="11">Wuqing</strain>
    </source>
</reference>
<dbReference type="Proteomes" id="UP000031668">
    <property type="component" value="Unassembled WGS sequence"/>
</dbReference>
<evidence type="ECO:0000256" key="1">
    <source>
        <dbReference type="ARBA" id="ARBA00004479"/>
    </source>
</evidence>
<sequence length="550" mass="61229">MVLSVSVVLVALNAISSISQLIKNPCFDFDTCDTCISHPRCKWIVNMTASYAKSPDTHKGRHHCVLKSSSTIDEADVYGPVTDTPAPDSVNQGGLNIDINHERIISQPDNDIEFNVKVMPKPATKLNVYFLVHLTENLQTFTNQIKSNFDAIVNDLKAVDRNVMMGIGKFSDIPVFPFVKLPTITTDNPNPEMPGYVFRNIQALDAVPTNTLTWKTHFTGSANGALDQPESVLDAMMQASECKDFIHWSEGEDVFRLMIVITDSQSKRAGHGNIIGHYRPNDGKCKMKVEEDTLKTINTDYVHPHLLEKSLSKNNIRLLILTDEDNVPYYKLLTESFRHQVIEVVDYATLDTDVKLRKKIEVAAKAQTRPIKFNLDHLKSEYDVSHFLECPNSDTKDSKSLECPSVAPNAIAKLSVHVRYSKSNFNAQHIPSHMKVNGFHEIIIDGRRSCTCTTEASNSPAVACQNKGRLVCGKCICDDNREGNTCQCDKPSDLVFGGEVECDETNNCGPHGKCVCGKCVCPNSPEQFYGPKCERTDLKCPFTQHGLCIL</sequence>
<dbReference type="Gene3D" id="3.40.50.410">
    <property type="entry name" value="von Willebrand factor, type A domain"/>
    <property type="match status" value="1"/>
</dbReference>
<dbReference type="Pfam" id="PF00362">
    <property type="entry name" value="Integrin_beta"/>
    <property type="match status" value="1"/>
</dbReference>
<keyword evidence="5" id="KW-0472">Membrane</keyword>
<dbReference type="GO" id="GO:0007229">
    <property type="term" value="P:integrin-mediated signaling pathway"/>
    <property type="evidence" value="ECO:0007669"/>
    <property type="project" value="UniProtKB-KW"/>
</dbReference>
<dbReference type="AlphaFoldDB" id="A0A0C2JQA2"/>
<dbReference type="InterPro" id="IPR015812">
    <property type="entry name" value="Integrin_bsu"/>
</dbReference>
<evidence type="ECO:0000256" key="7">
    <source>
        <dbReference type="ARBA" id="ARBA00023180"/>
    </source>
</evidence>
<dbReference type="EMBL" id="JWZT01001719">
    <property type="protein sequence ID" value="KII71553.1"/>
    <property type="molecule type" value="Genomic_DNA"/>
</dbReference>
<accession>A0A0C2JQA2</accession>
<dbReference type="GO" id="GO:0098609">
    <property type="term" value="P:cell-cell adhesion"/>
    <property type="evidence" value="ECO:0007669"/>
    <property type="project" value="TreeGrafter"/>
</dbReference>
<comment type="caution">
    <text evidence="11">The sequence shown here is derived from an EMBL/GenBank/DDBJ whole genome shotgun (WGS) entry which is preliminary data.</text>
</comment>
<feature type="signal peptide" evidence="9">
    <location>
        <begin position="1"/>
        <end position="17"/>
    </location>
</feature>
<dbReference type="PANTHER" id="PTHR10082">
    <property type="entry name" value="INTEGRIN BETA SUBUNIT"/>
    <property type="match status" value="1"/>
</dbReference>
<feature type="chain" id="PRO_5002151391" description="Integrin beta" evidence="9">
    <location>
        <begin position="18"/>
        <end position="550"/>
    </location>
</feature>
<dbReference type="OMA" id="MQASECK"/>
<dbReference type="PANTHER" id="PTHR10082:SF3">
    <property type="entry name" value="INTEGRIN BETA-LIKE PROTEIN 1"/>
    <property type="match status" value="1"/>
</dbReference>
<evidence type="ECO:0000313" key="12">
    <source>
        <dbReference type="Proteomes" id="UP000031668"/>
    </source>
</evidence>
<dbReference type="InterPro" id="IPR036465">
    <property type="entry name" value="vWFA_dom_sf"/>
</dbReference>
<dbReference type="GO" id="GO:0005178">
    <property type="term" value="F:integrin binding"/>
    <property type="evidence" value="ECO:0007669"/>
    <property type="project" value="TreeGrafter"/>
</dbReference>
<keyword evidence="7" id="KW-0325">Glycoprotein</keyword>
<dbReference type="GO" id="GO:0033627">
    <property type="term" value="P:cell adhesion mediated by integrin"/>
    <property type="evidence" value="ECO:0007669"/>
    <property type="project" value="TreeGrafter"/>
</dbReference>
<keyword evidence="4 8" id="KW-0401">Integrin</keyword>
<keyword evidence="12" id="KW-1185">Reference proteome</keyword>
<proteinExistence type="inferred from homology"/>
<dbReference type="Gene3D" id="2.10.25.10">
    <property type="entry name" value="Laminin"/>
    <property type="match status" value="1"/>
</dbReference>
<protein>
    <recommendedName>
        <fullName evidence="8">Integrin beta</fullName>
    </recommendedName>
</protein>